<dbReference type="Pfam" id="PF11104">
    <property type="entry name" value="PilM_2"/>
    <property type="match status" value="1"/>
</dbReference>
<dbReference type="EMBL" id="SRMO01000031">
    <property type="protein sequence ID" value="TGG94698.1"/>
    <property type="molecule type" value="Genomic_DNA"/>
</dbReference>
<comment type="caution">
    <text evidence="1">The sequence shown here is derived from an EMBL/GenBank/DDBJ whole genome shotgun (WGS) entry which is preliminary data.</text>
</comment>
<dbReference type="Proteomes" id="UP000317990">
    <property type="component" value="Unassembled WGS sequence"/>
</dbReference>
<proteinExistence type="predicted"/>
<dbReference type="Gene3D" id="3.30.420.40">
    <property type="match status" value="2"/>
</dbReference>
<evidence type="ECO:0000313" key="2">
    <source>
        <dbReference type="Proteomes" id="UP000317990"/>
    </source>
</evidence>
<dbReference type="Gene3D" id="3.30.1490.300">
    <property type="match status" value="1"/>
</dbReference>
<reference evidence="1 2" key="1">
    <citation type="journal article" date="2019" name="mSystems">
        <title>Life at home and on the roam: Genomic adaptions reflect the dual lifestyle of an intracellular, facultative symbiont.</title>
        <authorList>
            <person name="Burgsdorf I."/>
        </authorList>
    </citation>
    <scope>NUCLEOTIDE SEQUENCE [LARGE SCALE GENOMIC DNA]</scope>
    <source>
        <strain evidence="1">277cV</strain>
    </source>
</reference>
<evidence type="ECO:0000313" key="1">
    <source>
        <dbReference type="EMBL" id="TGG94698.1"/>
    </source>
</evidence>
<protein>
    <recommendedName>
        <fullName evidence="3">Pilus assembly protein PilM</fullName>
    </recommendedName>
</protein>
<evidence type="ECO:0008006" key="3">
    <source>
        <dbReference type="Google" id="ProtNLM"/>
    </source>
</evidence>
<dbReference type="AlphaFoldDB" id="A0A524RQE9"/>
<name>A0A524RQE9_9CHRO</name>
<sequence>MLADLDLLWQQLRCLWLGAPVVVELQDHALGLAQFQTGPQGPRLRHCCITPLPTGAVVAGVPRQPQAIGELLRDLLLDEAIPALGAIGVLPGPAHQLRLLELDSPDGGNPPWPSGADLLAWPGLTGDIPSELAIADLLPLAGPPLSARGREGSCALAAVTRRGSVDAWAATFDAAELELLQLDVSTTALLRLLADGPSDVAGQALVVLLDLQPDHSELLLLQQGLPCYRRLLGPLPGPLEQTIARELELQGDGLEQDEPDADAADGLWESLGLVDSEALVRDLIRCVTFFQRQQGQGTAAPVARILLSGPGACFPQLSAQISQQCGWPTALLDPLASVAVLPEAGRLPLPAVGLTHLLGMALGVES</sequence>
<accession>A0A524RQE9</accession>
<dbReference type="InterPro" id="IPR005883">
    <property type="entry name" value="PilM"/>
</dbReference>
<organism evidence="1 2">
    <name type="scientific">Aphanocapsa feldmannii 277cV</name>
    <dbReference type="NCBI Taxonomy" id="2507553"/>
    <lineage>
        <taxon>Bacteria</taxon>
        <taxon>Bacillati</taxon>
        <taxon>Cyanobacteriota</taxon>
        <taxon>Cyanophyceae</taxon>
        <taxon>Oscillatoriophycideae</taxon>
        <taxon>Chroococcales</taxon>
        <taxon>Microcystaceae</taxon>
        <taxon>Aphanocapsa</taxon>
    </lineage>
</organism>
<gene>
    <name evidence="1" type="ORF">ERJ67_01880</name>
</gene>